<dbReference type="CDD" id="cd03443">
    <property type="entry name" value="PaaI_thioesterase"/>
    <property type="match status" value="1"/>
</dbReference>
<dbReference type="Pfam" id="PF03061">
    <property type="entry name" value="4HBT"/>
    <property type="match status" value="1"/>
</dbReference>
<dbReference type="AlphaFoldDB" id="A0A917T392"/>
<evidence type="ECO:0000313" key="3">
    <source>
        <dbReference type="Proteomes" id="UP000649829"/>
    </source>
</evidence>
<dbReference type="SUPFAM" id="SSF54637">
    <property type="entry name" value="Thioesterase/thiol ester dehydrase-isomerase"/>
    <property type="match status" value="1"/>
</dbReference>
<name>A0A917T392_9RHOB</name>
<dbReference type="EMBL" id="BMLF01000002">
    <property type="protein sequence ID" value="GGM08809.1"/>
    <property type="molecule type" value="Genomic_DNA"/>
</dbReference>
<dbReference type="GO" id="GO:0016790">
    <property type="term" value="F:thiolester hydrolase activity"/>
    <property type="evidence" value="ECO:0007669"/>
    <property type="project" value="UniProtKB-ARBA"/>
</dbReference>
<accession>A0A917T392</accession>
<dbReference type="InterPro" id="IPR029069">
    <property type="entry name" value="HotDog_dom_sf"/>
</dbReference>
<evidence type="ECO:0000259" key="1">
    <source>
        <dbReference type="Pfam" id="PF03061"/>
    </source>
</evidence>
<reference evidence="2" key="1">
    <citation type="journal article" date="2014" name="Int. J. Syst. Evol. Microbiol.">
        <title>Complete genome sequence of Corynebacterium casei LMG S-19264T (=DSM 44701T), isolated from a smear-ripened cheese.</title>
        <authorList>
            <consortium name="US DOE Joint Genome Institute (JGI-PGF)"/>
            <person name="Walter F."/>
            <person name="Albersmeier A."/>
            <person name="Kalinowski J."/>
            <person name="Ruckert C."/>
        </authorList>
    </citation>
    <scope>NUCLEOTIDE SEQUENCE</scope>
    <source>
        <strain evidence="2">CGMCC 1.6293</strain>
    </source>
</reference>
<evidence type="ECO:0000313" key="2">
    <source>
        <dbReference type="EMBL" id="GGM08809.1"/>
    </source>
</evidence>
<dbReference type="Gene3D" id="3.10.129.10">
    <property type="entry name" value="Hotdog Thioesterase"/>
    <property type="match status" value="1"/>
</dbReference>
<reference evidence="2" key="2">
    <citation type="submission" date="2020-09" db="EMBL/GenBank/DDBJ databases">
        <authorList>
            <person name="Sun Q."/>
            <person name="Zhou Y."/>
        </authorList>
    </citation>
    <scope>NUCLEOTIDE SEQUENCE</scope>
    <source>
        <strain evidence="2">CGMCC 1.6293</strain>
    </source>
</reference>
<sequence length="147" mass="16410">MTLDPQTPQTTPPGEGWEQIEDIGFLDLVGPIWRQRAGEVYHYGFRAEPRHANLNGVVQGGMMMTLADRGMGRTVRIAHDDRPVATVHFSYDFIAPALIGHFIELHPKITRQTGSLVFMESVVMDGETLIGRANGVWKKLKAKPKTD</sequence>
<comment type="caution">
    <text evidence="2">The sequence shown here is derived from an EMBL/GenBank/DDBJ whole genome shotgun (WGS) entry which is preliminary data.</text>
</comment>
<organism evidence="2 3">
    <name type="scientific">Pseudooceanicola nanhaiensis</name>
    <dbReference type="NCBI Taxonomy" id="375761"/>
    <lineage>
        <taxon>Bacteria</taxon>
        <taxon>Pseudomonadati</taxon>
        <taxon>Pseudomonadota</taxon>
        <taxon>Alphaproteobacteria</taxon>
        <taxon>Rhodobacterales</taxon>
        <taxon>Paracoccaceae</taxon>
        <taxon>Pseudooceanicola</taxon>
    </lineage>
</organism>
<gene>
    <name evidence="2" type="ORF">GCM10011534_33520</name>
</gene>
<keyword evidence="3" id="KW-1185">Reference proteome</keyword>
<feature type="domain" description="Thioesterase" evidence="1">
    <location>
        <begin position="55"/>
        <end position="128"/>
    </location>
</feature>
<dbReference type="RefSeq" id="WP_028286879.1">
    <property type="nucleotide sequence ID" value="NZ_BMLF01000002.1"/>
</dbReference>
<proteinExistence type="predicted"/>
<protein>
    <submittedName>
        <fullName evidence="2">Thioesterase</fullName>
    </submittedName>
</protein>
<dbReference type="InterPro" id="IPR006683">
    <property type="entry name" value="Thioestr_dom"/>
</dbReference>
<dbReference type="Proteomes" id="UP000649829">
    <property type="component" value="Unassembled WGS sequence"/>
</dbReference>